<dbReference type="EMBL" id="LCMV01000008">
    <property type="protein sequence ID" value="KKU44356.1"/>
    <property type="molecule type" value="Genomic_DNA"/>
</dbReference>
<dbReference type="InterPro" id="IPR015413">
    <property type="entry name" value="Methionyl/Leucyl_tRNA_Synth"/>
</dbReference>
<evidence type="ECO:0000313" key="9">
    <source>
        <dbReference type="EMBL" id="KKU44356.1"/>
    </source>
</evidence>
<organism evidence="9 10">
    <name type="scientific">Berkelbacteria bacterium GW2011_GWA2_46_7</name>
    <dbReference type="NCBI Taxonomy" id="1618335"/>
    <lineage>
        <taxon>Bacteria</taxon>
        <taxon>Candidatus Berkelbacteria</taxon>
    </lineage>
</organism>
<sequence length="456" mass="51647">MKKTYITTSIAYVNAEPHIGFLFELLSADVLARNSKLQGDETFFLTGTDEHGIKVAQAAEVAGKKPQEFTDELSTKFKELGAQFNIGFDYFIRTTNPEHKKFVQNRWGQLESSGELKKKKYTGLYCSGCEAFKSEGEVSNGKCTIHEKTLEKIEEENWFFLIGENAKKKIESWIDTAVYPETRRMEVKNVLRSGAYDEVSVSRSKERYGWGVPVPGDESQIMYVWVDALFNYISGLEINSKINLWPADIQIIGKDILKFHAIIWPALLLTCGYELPKKLLVHGFINVDGKKMSKSLGNVIAPKQLLERYGVDATRYLIFRQLSFYDDSNFTWEDFDRVYNGDLANGLGNLVARVVGLAKKIGNWKLPEINKPQTTDNFEFQTQLDKANTLVNEADGIISTAKIWEDPAGKASELQKAVSNLLQAIRLLEPFMPETAVEIHRQLNTLDSKPLFPRLG</sequence>
<proteinExistence type="inferred from homology"/>
<dbReference type="GO" id="GO:0006431">
    <property type="term" value="P:methionyl-tRNA aminoacylation"/>
    <property type="evidence" value="ECO:0007669"/>
    <property type="project" value="InterPro"/>
</dbReference>
<dbReference type="InterPro" id="IPR033911">
    <property type="entry name" value="MetRS_core"/>
</dbReference>
<keyword evidence="5 7" id="KW-0648">Protein biosynthesis</keyword>
<dbReference type="AlphaFoldDB" id="A0A0G1QHA5"/>
<evidence type="ECO:0000256" key="5">
    <source>
        <dbReference type="ARBA" id="ARBA00022917"/>
    </source>
</evidence>
<dbReference type="InterPro" id="IPR023457">
    <property type="entry name" value="Met-tRNA_synth_2"/>
</dbReference>
<evidence type="ECO:0000256" key="7">
    <source>
        <dbReference type="RuleBase" id="RU363039"/>
    </source>
</evidence>
<name>A0A0G1QHA5_9BACT</name>
<protein>
    <recommendedName>
        <fullName evidence="1">methionine--tRNA ligase</fullName>
        <ecNumber evidence="1">6.1.1.10</ecNumber>
    </recommendedName>
</protein>
<reference evidence="9 10" key="1">
    <citation type="journal article" date="2015" name="Nature">
        <title>rRNA introns, odd ribosomes, and small enigmatic genomes across a large radiation of phyla.</title>
        <authorList>
            <person name="Brown C.T."/>
            <person name="Hug L.A."/>
            <person name="Thomas B.C."/>
            <person name="Sharon I."/>
            <person name="Castelle C.J."/>
            <person name="Singh A."/>
            <person name="Wilkins M.J."/>
            <person name="Williams K.H."/>
            <person name="Banfield J.F."/>
        </authorList>
    </citation>
    <scope>NUCLEOTIDE SEQUENCE [LARGE SCALE GENOMIC DNA]</scope>
</reference>
<dbReference type="CDD" id="cd00814">
    <property type="entry name" value="MetRS_core"/>
    <property type="match status" value="1"/>
</dbReference>
<evidence type="ECO:0000256" key="4">
    <source>
        <dbReference type="ARBA" id="ARBA00022840"/>
    </source>
</evidence>
<evidence type="ECO:0000256" key="3">
    <source>
        <dbReference type="ARBA" id="ARBA00022741"/>
    </source>
</evidence>
<dbReference type="GO" id="GO:0005524">
    <property type="term" value="F:ATP binding"/>
    <property type="evidence" value="ECO:0007669"/>
    <property type="project" value="UniProtKB-KW"/>
</dbReference>
<dbReference type="PATRIC" id="fig|1618335.3.peg.131"/>
<gene>
    <name evidence="9" type="ORF">UX60_C0008G0010</name>
</gene>
<dbReference type="PANTHER" id="PTHR43326:SF1">
    <property type="entry name" value="METHIONINE--TRNA LIGASE, MITOCHONDRIAL"/>
    <property type="match status" value="1"/>
</dbReference>
<evidence type="ECO:0000256" key="2">
    <source>
        <dbReference type="ARBA" id="ARBA00022598"/>
    </source>
</evidence>
<dbReference type="Proteomes" id="UP000034487">
    <property type="component" value="Unassembled WGS sequence"/>
</dbReference>
<comment type="caution">
    <text evidence="9">The sequence shown here is derived from an EMBL/GenBank/DDBJ whole genome shotgun (WGS) entry which is preliminary data.</text>
</comment>
<dbReference type="PRINTS" id="PR01041">
    <property type="entry name" value="TRNASYNTHMET"/>
</dbReference>
<dbReference type="EC" id="6.1.1.10" evidence="1"/>
<dbReference type="Gene3D" id="2.170.220.10">
    <property type="match status" value="1"/>
</dbReference>
<dbReference type="Gene3D" id="3.40.50.620">
    <property type="entry name" value="HUPs"/>
    <property type="match status" value="1"/>
</dbReference>
<accession>A0A0G1QHA5</accession>
<dbReference type="InterPro" id="IPR014729">
    <property type="entry name" value="Rossmann-like_a/b/a_fold"/>
</dbReference>
<feature type="domain" description="Methionyl/Leucyl tRNA synthetase" evidence="8">
    <location>
        <begin position="136"/>
        <end position="354"/>
    </location>
</feature>
<dbReference type="PANTHER" id="PTHR43326">
    <property type="entry name" value="METHIONYL-TRNA SYNTHETASE"/>
    <property type="match status" value="1"/>
</dbReference>
<keyword evidence="3 7" id="KW-0547">Nucleotide-binding</keyword>
<evidence type="ECO:0000259" key="8">
    <source>
        <dbReference type="Pfam" id="PF09334"/>
    </source>
</evidence>
<dbReference type="Pfam" id="PF09334">
    <property type="entry name" value="tRNA-synt_1g"/>
    <property type="match status" value="1"/>
</dbReference>
<dbReference type="Gene3D" id="1.10.730.10">
    <property type="entry name" value="Isoleucyl-tRNA Synthetase, Domain 1"/>
    <property type="match status" value="2"/>
</dbReference>
<dbReference type="GO" id="GO:0004825">
    <property type="term" value="F:methionine-tRNA ligase activity"/>
    <property type="evidence" value="ECO:0007669"/>
    <property type="project" value="UniProtKB-EC"/>
</dbReference>
<dbReference type="SUPFAM" id="SSF47323">
    <property type="entry name" value="Anticodon-binding domain of a subclass of class I aminoacyl-tRNA synthetases"/>
    <property type="match status" value="1"/>
</dbReference>
<evidence type="ECO:0000313" key="10">
    <source>
        <dbReference type="Proteomes" id="UP000034487"/>
    </source>
</evidence>
<evidence type="ECO:0000256" key="1">
    <source>
        <dbReference type="ARBA" id="ARBA00012838"/>
    </source>
</evidence>
<keyword evidence="6 7" id="KW-0030">Aminoacyl-tRNA synthetase</keyword>
<keyword evidence="2 7" id="KW-0436">Ligase</keyword>
<comment type="similarity">
    <text evidence="7">Belongs to the class-I aminoacyl-tRNA synthetase family.</text>
</comment>
<dbReference type="SUPFAM" id="SSF52374">
    <property type="entry name" value="Nucleotidylyl transferase"/>
    <property type="match status" value="1"/>
</dbReference>
<keyword evidence="4 7" id="KW-0067">ATP-binding</keyword>
<dbReference type="InterPro" id="IPR009080">
    <property type="entry name" value="tRNAsynth_Ia_anticodon-bd"/>
</dbReference>
<evidence type="ECO:0000256" key="6">
    <source>
        <dbReference type="ARBA" id="ARBA00023146"/>
    </source>
</evidence>